<dbReference type="Proteomes" id="UP000019373">
    <property type="component" value="Unassembled WGS sequence"/>
</dbReference>
<dbReference type="GeneID" id="19244181"/>
<protein>
    <submittedName>
        <fullName evidence="3">Uncharacterized protein</fullName>
    </submittedName>
</protein>
<proteinExistence type="predicted"/>
<evidence type="ECO:0000256" key="2">
    <source>
        <dbReference type="SAM" id="MobiDB-lite"/>
    </source>
</evidence>
<evidence type="ECO:0000313" key="4">
    <source>
        <dbReference type="Proteomes" id="UP000019373"/>
    </source>
</evidence>
<evidence type="ECO:0000256" key="1">
    <source>
        <dbReference type="SAM" id="Coils"/>
    </source>
</evidence>
<feature type="coiled-coil region" evidence="1">
    <location>
        <begin position="76"/>
        <end position="180"/>
    </location>
</feature>
<reference evidence="4" key="1">
    <citation type="journal article" date="2014" name="BMC Genomics">
        <title>Genome characteristics reveal the impact of lichenization on lichen-forming fungus Endocarpon pusillum Hedwig (Verrucariales, Ascomycota).</title>
        <authorList>
            <person name="Wang Y.-Y."/>
            <person name="Liu B."/>
            <person name="Zhang X.-Y."/>
            <person name="Zhou Q.-M."/>
            <person name="Zhang T."/>
            <person name="Li H."/>
            <person name="Yu Y.-F."/>
            <person name="Zhang X.-L."/>
            <person name="Hao X.-Y."/>
            <person name="Wang M."/>
            <person name="Wang L."/>
            <person name="Wei J.-C."/>
        </authorList>
    </citation>
    <scope>NUCLEOTIDE SEQUENCE [LARGE SCALE GENOMIC DNA]</scope>
    <source>
        <strain evidence="4">Z07020 / HMAS-L-300199</strain>
    </source>
</reference>
<accession>U1HT69</accession>
<dbReference type="HOGENOM" id="CLU_940190_0_0_1"/>
<feature type="region of interest" description="Disordered" evidence="2">
    <location>
        <begin position="250"/>
        <end position="296"/>
    </location>
</feature>
<dbReference type="EMBL" id="KE720926">
    <property type="protein sequence ID" value="ERF73760.1"/>
    <property type="molecule type" value="Genomic_DNA"/>
</dbReference>
<gene>
    <name evidence="3" type="ORF">EPUS_09358</name>
</gene>
<evidence type="ECO:0000313" key="3">
    <source>
        <dbReference type="EMBL" id="ERF73760.1"/>
    </source>
</evidence>
<keyword evidence="1" id="KW-0175">Coiled coil</keyword>
<feature type="compositionally biased region" description="Basic and acidic residues" evidence="2">
    <location>
        <begin position="250"/>
        <end position="279"/>
    </location>
</feature>
<sequence>MISSGLSPIAASWEHFQSRSDNVLANLQIVSEAITYQPDLGSALPKMIEDFTDKMPQIRSLIENSTEAGSEQDWLLKVAEEQKKALSNGDKRLQDQRERLQDVERELLDMKNSLQEVKVQKEKLDAEMSTLRTIIADYRKTKQDLETENMQTASYSAAERKRLEKELHDLRNTTTTELQQLRDTTNEELCQLRTVTEVELRGLRETAANDINQLREAADREIADQKVESDTRMQVLDTCEKNYEIIRQDLQNREREPQRKNESELKRLQEEIRTEKEQLTKGLLQPKRAFRSGKTK</sequence>
<organism evidence="3 4">
    <name type="scientific">Endocarpon pusillum (strain Z07020 / HMAS-L-300199)</name>
    <name type="common">Lichen-forming fungus</name>
    <dbReference type="NCBI Taxonomy" id="1263415"/>
    <lineage>
        <taxon>Eukaryota</taxon>
        <taxon>Fungi</taxon>
        <taxon>Dikarya</taxon>
        <taxon>Ascomycota</taxon>
        <taxon>Pezizomycotina</taxon>
        <taxon>Eurotiomycetes</taxon>
        <taxon>Chaetothyriomycetidae</taxon>
        <taxon>Verrucariales</taxon>
        <taxon>Verrucariaceae</taxon>
        <taxon>Endocarpon</taxon>
    </lineage>
</organism>
<name>U1HT69_ENDPU</name>
<keyword evidence="4" id="KW-1185">Reference proteome</keyword>
<dbReference type="RefSeq" id="XP_007800593.1">
    <property type="nucleotide sequence ID" value="XM_007802402.1"/>
</dbReference>
<dbReference type="AlphaFoldDB" id="U1HT69"/>